<dbReference type="RefSeq" id="WP_354007863.1">
    <property type="nucleotide sequence ID" value="NZ_JBEWTA010000001.1"/>
</dbReference>
<evidence type="ECO:0000256" key="2">
    <source>
        <dbReference type="ARBA" id="ARBA00022989"/>
    </source>
</evidence>
<feature type="transmembrane region" description="Helical" evidence="4">
    <location>
        <begin position="94"/>
        <end position="114"/>
    </location>
</feature>
<feature type="domain" description="Major facilitator superfamily (MFS) profile" evidence="6">
    <location>
        <begin position="207"/>
        <end position="391"/>
    </location>
</feature>
<name>A0ABV2SIZ6_9GAMM</name>
<comment type="caution">
    <text evidence="7">The sequence shown here is derived from an EMBL/GenBank/DDBJ whole genome shotgun (WGS) entry which is preliminary data.</text>
</comment>
<dbReference type="PROSITE" id="PS50850">
    <property type="entry name" value="MFS"/>
    <property type="match status" value="1"/>
</dbReference>
<sequence length="391" mass="42239">MPANVRTLFFAQAFAMCATPLMIFSAALATHGFAPSQEWTTLPVAVLVIGMAMSVYPAAHLAARWGRKRLFLTAMLCGVCFSMLAMWSLVQASFWLFVLASGGLGAVGAVSQQFRFAAMESVQAQQRPLAASRILVAGLVSAWLGPELVIFGQHWFSGVFEGAFVLLGGLFLLAFFILSIGYQNTRNPGGKSGSGSGSIKELLERRGFLVAAFSGAVAYCVMGLIMTATPISMNQINEFSLTQTKWVIQSHIMAMFIPSLFAGWLVQRLGHKRMIVLGLAAYLFCVVLGVMDQSFMHYWWALVLLGVGWNFLFVAGTSLLPDMHSESETAKAQGLNDFLIFGCQSVAALTSGLLLHAIGWVGLLLVTVPLCVAMLGLVLSWNQKISDTELA</sequence>
<dbReference type="Gene3D" id="1.20.1250.20">
    <property type="entry name" value="MFS general substrate transporter like domains"/>
    <property type="match status" value="1"/>
</dbReference>
<feature type="chain" id="PRO_5046200078" evidence="5">
    <location>
        <begin position="30"/>
        <end position="391"/>
    </location>
</feature>
<evidence type="ECO:0000313" key="8">
    <source>
        <dbReference type="Proteomes" id="UP001549366"/>
    </source>
</evidence>
<organism evidence="7 8">
    <name type="scientific">Endozoicomonas lisbonensis</name>
    <dbReference type="NCBI Taxonomy" id="3120522"/>
    <lineage>
        <taxon>Bacteria</taxon>
        <taxon>Pseudomonadati</taxon>
        <taxon>Pseudomonadota</taxon>
        <taxon>Gammaproteobacteria</taxon>
        <taxon>Oceanospirillales</taxon>
        <taxon>Endozoicomonadaceae</taxon>
        <taxon>Endozoicomonas</taxon>
    </lineage>
</organism>
<evidence type="ECO:0000313" key="7">
    <source>
        <dbReference type="EMBL" id="MET4757731.1"/>
    </source>
</evidence>
<evidence type="ECO:0000259" key="6">
    <source>
        <dbReference type="PROSITE" id="PS50850"/>
    </source>
</evidence>
<keyword evidence="8" id="KW-1185">Reference proteome</keyword>
<dbReference type="PANTHER" id="PTHR23534:SF1">
    <property type="entry name" value="MAJOR FACILITATOR SUPERFAMILY PROTEIN"/>
    <property type="match status" value="1"/>
</dbReference>
<dbReference type="EMBL" id="JBEWTB010000002">
    <property type="protein sequence ID" value="MET4757731.1"/>
    <property type="molecule type" value="Genomic_DNA"/>
</dbReference>
<dbReference type="InterPro" id="IPR020846">
    <property type="entry name" value="MFS_dom"/>
</dbReference>
<dbReference type="Proteomes" id="UP001549366">
    <property type="component" value="Unassembled WGS sequence"/>
</dbReference>
<keyword evidence="3 4" id="KW-0472">Membrane</keyword>
<keyword evidence="2 4" id="KW-1133">Transmembrane helix</keyword>
<accession>A0ABV2SIZ6</accession>
<dbReference type="InterPro" id="IPR036259">
    <property type="entry name" value="MFS_trans_sf"/>
</dbReference>
<dbReference type="InterPro" id="IPR011701">
    <property type="entry name" value="MFS"/>
</dbReference>
<feature type="transmembrane region" description="Helical" evidence="4">
    <location>
        <begin position="361"/>
        <end position="381"/>
    </location>
</feature>
<feature type="transmembrane region" description="Helical" evidence="4">
    <location>
        <begin position="70"/>
        <end position="88"/>
    </location>
</feature>
<dbReference type="SUPFAM" id="SSF103473">
    <property type="entry name" value="MFS general substrate transporter"/>
    <property type="match status" value="1"/>
</dbReference>
<feature type="transmembrane region" description="Helical" evidence="4">
    <location>
        <begin position="208"/>
        <end position="226"/>
    </location>
</feature>
<feature type="transmembrane region" description="Helical" evidence="4">
    <location>
        <begin position="273"/>
        <end position="291"/>
    </location>
</feature>
<evidence type="ECO:0000256" key="3">
    <source>
        <dbReference type="ARBA" id="ARBA00023136"/>
    </source>
</evidence>
<feature type="transmembrane region" description="Helical" evidence="4">
    <location>
        <begin position="246"/>
        <end position="266"/>
    </location>
</feature>
<proteinExistence type="predicted"/>
<evidence type="ECO:0000256" key="1">
    <source>
        <dbReference type="ARBA" id="ARBA00022692"/>
    </source>
</evidence>
<gene>
    <name evidence="7" type="ORF">V5J35_002923</name>
</gene>
<reference evidence="7 8" key="1">
    <citation type="submission" date="2024-06" db="EMBL/GenBank/DDBJ databases">
        <title>Genomic Encyclopedia of Type Strains, Phase V (KMG-V): Genome sequencing to study the core and pangenomes of soil and plant-associated prokaryotes.</title>
        <authorList>
            <person name="Whitman W."/>
        </authorList>
    </citation>
    <scope>NUCLEOTIDE SEQUENCE [LARGE SCALE GENOMIC DNA]</scope>
    <source>
        <strain evidence="7 8">NE40</strain>
    </source>
</reference>
<feature type="transmembrane region" description="Helical" evidence="4">
    <location>
        <begin position="162"/>
        <end position="182"/>
    </location>
</feature>
<protein>
    <submittedName>
        <fullName evidence="7">MFS family permease</fullName>
    </submittedName>
</protein>
<dbReference type="PANTHER" id="PTHR23534">
    <property type="entry name" value="MFS PERMEASE"/>
    <property type="match status" value="1"/>
</dbReference>
<evidence type="ECO:0000256" key="5">
    <source>
        <dbReference type="SAM" id="SignalP"/>
    </source>
</evidence>
<evidence type="ECO:0000256" key="4">
    <source>
        <dbReference type="SAM" id="Phobius"/>
    </source>
</evidence>
<feature type="transmembrane region" description="Helical" evidence="4">
    <location>
        <begin position="338"/>
        <end position="355"/>
    </location>
</feature>
<keyword evidence="5" id="KW-0732">Signal</keyword>
<feature type="signal peptide" evidence="5">
    <location>
        <begin position="1"/>
        <end position="29"/>
    </location>
</feature>
<feature type="transmembrane region" description="Helical" evidence="4">
    <location>
        <begin position="134"/>
        <end position="156"/>
    </location>
</feature>
<dbReference type="Pfam" id="PF07690">
    <property type="entry name" value="MFS_1"/>
    <property type="match status" value="1"/>
</dbReference>
<keyword evidence="1 4" id="KW-0812">Transmembrane</keyword>
<feature type="transmembrane region" description="Helical" evidence="4">
    <location>
        <begin position="39"/>
        <end position="58"/>
    </location>
</feature>
<feature type="transmembrane region" description="Helical" evidence="4">
    <location>
        <begin position="297"/>
        <end position="317"/>
    </location>
</feature>